<dbReference type="SUPFAM" id="SSF56399">
    <property type="entry name" value="ADP-ribosylation"/>
    <property type="match status" value="1"/>
</dbReference>
<dbReference type="Proteomes" id="UP001241747">
    <property type="component" value="Unassembled WGS sequence"/>
</dbReference>
<protein>
    <submittedName>
        <fullName evidence="1">Uncharacterized protein (DUF952 family)</fullName>
    </submittedName>
</protein>
<comment type="caution">
    <text evidence="1">The sequence shown here is derived from an EMBL/GenBank/DDBJ whole genome shotgun (WGS) entry which is preliminary data.</text>
</comment>
<reference evidence="1 2" key="1">
    <citation type="submission" date="2023-07" db="EMBL/GenBank/DDBJ databases">
        <title>Genomic Encyclopedia of Type Strains, Phase IV (KMG-IV): sequencing the most valuable type-strain genomes for metagenomic binning, comparative biology and taxonomic classification.</title>
        <authorList>
            <person name="Goeker M."/>
        </authorList>
    </citation>
    <scope>NUCLEOTIDE SEQUENCE [LARGE SCALE GENOMIC DNA]</scope>
    <source>
        <strain evidence="1 2">DSM 3770</strain>
    </source>
</reference>
<dbReference type="Gene3D" id="3.20.170.20">
    <property type="entry name" value="Protein of unknown function DUF952"/>
    <property type="match status" value="1"/>
</dbReference>
<dbReference type="RefSeq" id="WP_237344560.1">
    <property type="nucleotide sequence ID" value="NZ_JABWGX010000004.1"/>
</dbReference>
<dbReference type="EMBL" id="JAUSVY010000004">
    <property type="protein sequence ID" value="MDQ0505397.1"/>
    <property type="molecule type" value="Genomic_DNA"/>
</dbReference>
<dbReference type="PANTHER" id="PTHR34129">
    <property type="entry name" value="BLR1139 PROTEIN"/>
    <property type="match status" value="1"/>
</dbReference>
<evidence type="ECO:0000313" key="2">
    <source>
        <dbReference type="Proteomes" id="UP001241747"/>
    </source>
</evidence>
<keyword evidence="2" id="KW-1185">Reference proteome</keyword>
<dbReference type="Pfam" id="PF06108">
    <property type="entry name" value="DUF952"/>
    <property type="match status" value="1"/>
</dbReference>
<dbReference type="InterPro" id="IPR009297">
    <property type="entry name" value="DUF952"/>
</dbReference>
<sequence>MSALIYKISPAGPWAAAEAHGVFTGAPVDLADGFIHFSTAQQVRETAARHFAGAQGLMLVAVDAESLGPALRWEPSRGGALFPHLYAPLPVSAVRWVTDLPLGADGTHVFPPLD</sequence>
<proteinExistence type="predicted"/>
<accession>A0ABU0LE75</accession>
<dbReference type="PANTHER" id="PTHR34129:SF1">
    <property type="entry name" value="DUF952 DOMAIN-CONTAINING PROTEIN"/>
    <property type="match status" value="1"/>
</dbReference>
<evidence type="ECO:0000313" key="1">
    <source>
        <dbReference type="EMBL" id="MDQ0505397.1"/>
    </source>
</evidence>
<gene>
    <name evidence="1" type="ORF">QOZ94_002193</name>
</gene>
<name>A0ABU0LE75_XANAG</name>
<organism evidence="1 2">
    <name type="scientific">Xanthobacter agilis</name>
    <dbReference type="NCBI Taxonomy" id="47492"/>
    <lineage>
        <taxon>Bacteria</taxon>
        <taxon>Pseudomonadati</taxon>
        <taxon>Pseudomonadota</taxon>
        <taxon>Alphaproteobacteria</taxon>
        <taxon>Hyphomicrobiales</taxon>
        <taxon>Xanthobacteraceae</taxon>
        <taxon>Xanthobacter</taxon>
    </lineage>
</organism>